<dbReference type="RefSeq" id="WP_158739035.1">
    <property type="nucleotide sequence ID" value="NZ_JAFBEP010000017.1"/>
</dbReference>
<dbReference type="EMBL" id="WSLF01000001">
    <property type="protein sequence ID" value="KAE9637124.1"/>
    <property type="molecule type" value="Genomic_DNA"/>
</dbReference>
<keyword evidence="2" id="KW-1185">Reference proteome</keyword>
<proteinExistence type="predicted"/>
<protein>
    <submittedName>
        <fullName evidence="1">Uncharacterized protein</fullName>
    </submittedName>
</protein>
<gene>
    <name evidence="1" type="ORF">GND95_01445</name>
</gene>
<comment type="caution">
    <text evidence="1">The sequence shown here is derived from an EMBL/GenBank/DDBJ whole genome shotgun (WGS) entry which is preliminary data.</text>
</comment>
<organism evidence="1 2">
    <name type="scientific">Defluviitalea raffinosedens</name>
    <dbReference type="NCBI Taxonomy" id="1450156"/>
    <lineage>
        <taxon>Bacteria</taxon>
        <taxon>Bacillati</taxon>
        <taxon>Bacillota</taxon>
        <taxon>Clostridia</taxon>
        <taxon>Lachnospirales</taxon>
        <taxon>Defluviitaleaceae</taxon>
        <taxon>Defluviitalea</taxon>
    </lineage>
</organism>
<dbReference type="Proteomes" id="UP000483018">
    <property type="component" value="Unassembled WGS sequence"/>
</dbReference>
<dbReference type="AlphaFoldDB" id="A0A7C8LL78"/>
<evidence type="ECO:0000313" key="1">
    <source>
        <dbReference type="EMBL" id="KAE9637124.1"/>
    </source>
</evidence>
<sequence length="71" mass="8099">MSRNDGNKERRQGIKKMARTMENIAKNEALLEESADELTPSQLKEIRAGQSNKKRYLKEALNTIKNNGPIQ</sequence>
<name>A0A7C8LL78_9FIRM</name>
<dbReference type="OrthoDB" id="1799171at2"/>
<accession>A0A7C8LL78</accession>
<evidence type="ECO:0000313" key="2">
    <source>
        <dbReference type="Proteomes" id="UP000483018"/>
    </source>
</evidence>
<reference evidence="1 2" key="1">
    <citation type="submission" date="2019-12" db="EMBL/GenBank/DDBJ databases">
        <title>Defluviitalea raffinosedens, isolated from a biogas fermenter, genome sequencing and characterization.</title>
        <authorList>
            <person name="Rettenmaier R."/>
            <person name="Schneider M."/>
            <person name="Neuhaus K."/>
            <person name="Liebl W."/>
            <person name="Zverlov V."/>
        </authorList>
    </citation>
    <scope>NUCLEOTIDE SEQUENCE [LARGE SCALE GENOMIC DNA]</scope>
    <source>
        <strain evidence="1 2">249c-K6</strain>
    </source>
</reference>